<evidence type="ECO:0000256" key="13">
    <source>
        <dbReference type="ARBA" id="ARBA00041418"/>
    </source>
</evidence>
<dbReference type="AlphaFoldDB" id="A0A0R1HSV6"/>
<feature type="transmembrane region" description="Helical" evidence="17">
    <location>
        <begin position="293"/>
        <end position="314"/>
    </location>
</feature>
<keyword evidence="18" id="KW-0131">Cell cycle</keyword>
<evidence type="ECO:0000256" key="2">
    <source>
        <dbReference type="ARBA" id="ARBA00022676"/>
    </source>
</evidence>
<dbReference type="PANTHER" id="PTHR30474:SF2">
    <property type="entry name" value="PEPTIDOGLYCAN GLYCOSYLTRANSFERASE FTSW-RELATED"/>
    <property type="match status" value="1"/>
</dbReference>
<dbReference type="PANTHER" id="PTHR30474">
    <property type="entry name" value="CELL CYCLE PROTEIN"/>
    <property type="match status" value="1"/>
</dbReference>
<feature type="transmembrane region" description="Helical" evidence="17">
    <location>
        <begin position="82"/>
        <end position="99"/>
    </location>
</feature>
<dbReference type="PROSITE" id="PS00428">
    <property type="entry name" value="FTSW_RODA_SPOVE"/>
    <property type="match status" value="1"/>
</dbReference>
<protein>
    <recommendedName>
        <fullName evidence="12">Probable peptidoglycan glycosyltransferase FtsW</fullName>
        <ecNumber evidence="14">2.4.99.28</ecNumber>
    </recommendedName>
    <alternativeName>
        <fullName evidence="13">Cell division protein FtsW</fullName>
    </alternativeName>
    <alternativeName>
        <fullName evidence="10">Cell wall polymerase</fullName>
    </alternativeName>
    <alternativeName>
        <fullName evidence="9">Peptidoglycan polymerase</fullName>
    </alternativeName>
</protein>
<feature type="transmembrane region" description="Helical" evidence="17">
    <location>
        <begin position="362"/>
        <end position="383"/>
    </location>
</feature>
<evidence type="ECO:0000256" key="14">
    <source>
        <dbReference type="ARBA" id="ARBA00044770"/>
    </source>
</evidence>
<dbReference type="RefSeq" id="WP_083478943.1">
    <property type="nucleotide sequence ID" value="NZ_AZDI01000002.1"/>
</dbReference>
<dbReference type="GO" id="GO:0009252">
    <property type="term" value="P:peptidoglycan biosynthetic process"/>
    <property type="evidence" value="ECO:0007669"/>
    <property type="project" value="UniProtKB-KW"/>
</dbReference>
<dbReference type="EMBL" id="AZDI01000002">
    <property type="protein sequence ID" value="KRK46330.1"/>
    <property type="molecule type" value="Genomic_DNA"/>
</dbReference>
<dbReference type="InterPro" id="IPR018365">
    <property type="entry name" value="Cell_cycle_FtsW-rel_CS"/>
</dbReference>
<evidence type="ECO:0000256" key="15">
    <source>
        <dbReference type="ARBA" id="ARBA00049902"/>
    </source>
</evidence>
<keyword evidence="18" id="KW-0132">Cell division</keyword>
<accession>A0A0R1HSV6</accession>
<keyword evidence="4 17" id="KW-0812">Transmembrane</keyword>
<dbReference type="GO" id="GO:0032153">
    <property type="term" value="C:cell division site"/>
    <property type="evidence" value="ECO:0007669"/>
    <property type="project" value="TreeGrafter"/>
</dbReference>
<evidence type="ECO:0000256" key="5">
    <source>
        <dbReference type="ARBA" id="ARBA00022960"/>
    </source>
</evidence>
<evidence type="ECO:0000256" key="17">
    <source>
        <dbReference type="SAM" id="Phobius"/>
    </source>
</evidence>
<keyword evidence="7 17" id="KW-1133">Transmembrane helix</keyword>
<feature type="transmembrane region" description="Helical" evidence="17">
    <location>
        <begin position="16"/>
        <end position="36"/>
    </location>
</feature>
<feature type="transmembrane region" description="Helical" evidence="17">
    <location>
        <begin position="326"/>
        <end position="350"/>
    </location>
</feature>
<sequence length="392" mass="42641">MQILKRMTQKLQYLDYYIFIPYLILSGIGVVMVYSASSYKVQMAGGDPTTYLKKQLLFAILGLMVVFFIYAIKVNFFKSSKFIITFGAVSILSLVYVVASGKTVNGAAGWINLGIFNVQPAEISKIFLVLFMAQQVAFRENKELSYDSRYKRRFIYAVAVALPLFLILIEPDVGGFIINASAVLIIILASGYSIGITTLISVGGMGGLMLLLSKLKSVSPDSGGPLAYMAGRFVGFSDPFKYQQSSGQQLVNSYYALSNGGIFGAGLGNSIQKRGYLPEPYTDFILAITGEELGLLMVLFILILIFGMIGRIVFIGSKSKETFHTLCCYGIATFMTVQTVFNVGGISGILPITGVTFPFLSYGGSSMLILSFCVGLVLSISALRKKDLVNSK</sequence>
<dbReference type="GO" id="GO:0015648">
    <property type="term" value="F:lipid-linked peptidoglycan transporter activity"/>
    <property type="evidence" value="ECO:0007669"/>
    <property type="project" value="TreeGrafter"/>
</dbReference>
<feature type="transmembrane region" description="Helical" evidence="17">
    <location>
        <begin position="111"/>
        <end position="133"/>
    </location>
</feature>
<evidence type="ECO:0000256" key="10">
    <source>
        <dbReference type="ARBA" id="ARBA00033270"/>
    </source>
</evidence>
<evidence type="ECO:0000256" key="16">
    <source>
        <dbReference type="ARBA" id="ARBA00049966"/>
    </source>
</evidence>
<keyword evidence="6" id="KW-0573">Peptidoglycan synthesis</keyword>
<evidence type="ECO:0000313" key="19">
    <source>
        <dbReference type="Proteomes" id="UP000051450"/>
    </source>
</evidence>
<evidence type="ECO:0000256" key="4">
    <source>
        <dbReference type="ARBA" id="ARBA00022692"/>
    </source>
</evidence>
<dbReference type="GO" id="GO:0008360">
    <property type="term" value="P:regulation of cell shape"/>
    <property type="evidence" value="ECO:0007669"/>
    <property type="project" value="UniProtKB-KW"/>
</dbReference>
<keyword evidence="3" id="KW-0808">Transferase</keyword>
<feature type="transmembrane region" description="Helical" evidence="17">
    <location>
        <begin position="184"/>
        <end position="212"/>
    </location>
</feature>
<reference evidence="18 19" key="1">
    <citation type="journal article" date="2015" name="Genome Announc.">
        <title>Expanding the biotechnology potential of lactobacilli through comparative genomics of 213 strains and associated genera.</title>
        <authorList>
            <person name="Sun Z."/>
            <person name="Harris H.M."/>
            <person name="McCann A."/>
            <person name="Guo C."/>
            <person name="Argimon S."/>
            <person name="Zhang W."/>
            <person name="Yang X."/>
            <person name="Jeffery I.B."/>
            <person name="Cooney J.C."/>
            <person name="Kagawa T.F."/>
            <person name="Liu W."/>
            <person name="Song Y."/>
            <person name="Salvetti E."/>
            <person name="Wrobel A."/>
            <person name="Rasinkangas P."/>
            <person name="Parkhill J."/>
            <person name="Rea M.C."/>
            <person name="O'Sullivan O."/>
            <person name="Ritari J."/>
            <person name="Douillard F.P."/>
            <person name="Paul Ross R."/>
            <person name="Yang R."/>
            <person name="Briner A.E."/>
            <person name="Felis G.E."/>
            <person name="de Vos W.M."/>
            <person name="Barrangou R."/>
            <person name="Klaenhammer T.R."/>
            <person name="Caufield P.W."/>
            <person name="Cui Y."/>
            <person name="Zhang H."/>
            <person name="O'Toole P.W."/>
        </authorList>
    </citation>
    <scope>NUCLEOTIDE SEQUENCE [LARGE SCALE GENOMIC DNA]</scope>
    <source>
        <strain evidence="18 19">DSM 15638</strain>
    </source>
</reference>
<proteinExistence type="inferred from homology"/>
<comment type="similarity">
    <text evidence="11">Belongs to the SEDS family. FtsW subfamily.</text>
</comment>
<feature type="transmembrane region" description="Helical" evidence="17">
    <location>
        <begin position="56"/>
        <end position="75"/>
    </location>
</feature>
<dbReference type="STRING" id="1423719.FC66_GL000833"/>
<organism evidence="18 19">
    <name type="scientific">Dellaglioa algida DSM 15638</name>
    <dbReference type="NCBI Taxonomy" id="1423719"/>
    <lineage>
        <taxon>Bacteria</taxon>
        <taxon>Bacillati</taxon>
        <taxon>Bacillota</taxon>
        <taxon>Bacilli</taxon>
        <taxon>Lactobacillales</taxon>
        <taxon>Lactobacillaceae</taxon>
        <taxon>Dellaglioa</taxon>
    </lineage>
</organism>
<name>A0A0R1HSV6_9LACO</name>
<keyword evidence="19" id="KW-1185">Reference proteome</keyword>
<comment type="subcellular location">
    <subcellularLocation>
        <location evidence="1">Membrane</location>
        <topology evidence="1">Multi-pass membrane protein</topology>
    </subcellularLocation>
</comment>
<dbReference type="Pfam" id="PF01098">
    <property type="entry name" value="FTSW_RODA_SPOVE"/>
    <property type="match status" value="1"/>
</dbReference>
<feature type="transmembrane region" description="Helical" evidence="17">
    <location>
        <begin position="154"/>
        <end position="178"/>
    </location>
</feature>
<evidence type="ECO:0000256" key="3">
    <source>
        <dbReference type="ARBA" id="ARBA00022679"/>
    </source>
</evidence>
<gene>
    <name evidence="18" type="ORF">FC66_GL000833</name>
</gene>
<evidence type="ECO:0000256" key="7">
    <source>
        <dbReference type="ARBA" id="ARBA00022989"/>
    </source>
</evidence>
<evidence type="ECO:0000256" key="1">
    <source>
        <dbReference type="ARBA" id="ARBA00004141"/>
    </source>
</evidence>
<comment type="caution">
    <text evidence="18">The sequence shown here is derived from an EMBL/GenBank/DDBJ whole genome shotgun (WGS) entry which is preliminary data.</text>
</comment>
<dbReference type="GeneID" id="83548398"/>
<comment type="catalytic activity">
    <reaction evidence="15">
        <text>[GlcNAc-(1-&gt;4)-Mur2Ac(oyl-L-Ala-gamma-D-Glu-L-Lys-D-Ala-D-Ala)](n)-di-trans,octa-cis-undecaprenyl diphosphate + beta-D-GlcNAc-(1-&gt;4)-Mur2Ac(oyl-L-Ala-gamma-D-Glu-L-Lys-D-Ala-D-Ala)-di-trans,octa-cis-undecaprenyl diphosphate = [GlcNAc-(1-&gt;4)-Mur2Ac(oyl-L-Ala-gamma-D-Glu-L-Lys-D-Ala-D-Ala)](n+1)-di-trans,octa-cis-undecaprenyl diphosphate + di-trans,octa-cis-undecaprenyl diphosphate + H(+)</text>
        <dbReference type="Rhea" id="RHEA:23708"/>
        <dbReference type="Rhea" id="RHEA-COMP:9602"/>
        <dbReference type="Rhea" id="RHEA-COMP:9603"/>
        <dbReference type="ChEBI" id="CHEBI:15378"/>
        <dbReference type="ChEBI" id="CHEBI:58405"/>
        <dbReference type="ChEBI" id="CHEBI:60033"/>
        <dbReference type="ChEBI" id="CHEBI:78435"/>
        <dbReference type="EC" id="2.4.99.28"/>
    </reaction>
</comment>
<feature type="transmembrane region" description="Helical" evidence="17">
    <location>
        <begin position="254"/>
        <end position="273"/>
    </location>
</feature>
<dbReference type="GO" id="GO:0008955">
    <property type="term" value="F:peptidoglycan glycosyltransferase activity"/>
    <property type="evidence" value="ECO:0007669"/>
    <property type="project" value="UniProtKB-EC"/>
</dbReference>
<dbReference type="EC" id="2.4.99.28" evidence="14"/>
<dbReference type="GO" id="GO:0051301">
    <property type="term" value="P:cell division"/>
    <property type="evidence" value="ECO:0007669"/>
    <property type="project" value="UniProtKB-KW"/>
</dbReference>
<evidence type="ECO:0000256" key="9">
    <source>
        <dbReference type="ARBA" id="ARBA00032370"/>
    </source>
</evidence>
<keyword evidence="2" id="KW-0328">Glycosyltransferase</keyword>
<dbReference type="Proteomes" id="UP000051450">
    <property type="component" value="Unassembled WGS sequence"/>
</dbReference>
<evidence type="ECO:0000256" key="12">
    <source>
        <dbReference type="ARBA" id="ARBA00041185"/>
    </source>
</evidence>
<comment type="function">
    <text evidence="16">Peptidoglycan polymerase that is essential for cell division.</text>
</comment>
<dbReference type="PATRIC" id="fig|1423719.4.peg.845"/>
<evidence type="ECO:0000256" key="6">
    <source>
        <dbReference type="ARBA" id="ARBA00022984"/>
    </source>
</evidence>
<keyword evidence="8 17" id="KW-0472">Membrane</keyword>
<dbReference type="GO" id="GO:0005886">
    <property type="term" value="C:plasma membrane"/>
    <property type="evidence" value="ECO:0007669"/>
    <property type="project" value="TreeGrafter"/>
</dbReference>
<evidence type="ECO:0000256" key="11">
    <source>
        <dbReference type="ARBA" id="ARBA00038053"/>
    </source>
</evidence>
<keyword evidence="5" id="KW-0133">Cell shape</keyword>
<evidence type="ECO:0000313" key="18">
    <source>
        <dbReference type="EMBL" id="KRK46330.1"/>
    </source>
</evidence>
<dbReference type="InterPro" id="IPR001182">
    <property type="entry name" value="FtsW/RodA"/>
</dbReference>
<evidence type="ECO:0000256" key="8">
    <source>
        <dbReference type="ARBA" id="ARBA00023136"/>
    </source>
</evidence>